<dbReference type="HOGENOM" id="CLU_3071699_0_0_1"/>
<keyword evidence="3" id="KW-1185">Reference proteome</keyword>
<dbReference type="EnsemblPlants" id="KEH35699">
    <property type="protein sequence ID" value="KEH35699"/>
    <property type="gene ID" value="MTR_3g498835"/>
</dbReference>
<dbReference type="EMBL" id="CM001219">
    <property type="protein sequence ID" value="KEH35699.1"/>
    <property type="molecule type" value="Genomic_DNA"/>
</dbReference>
<name>A0A072V0Z9_MEDTR</name>
<protein>
    <submittedName>
        <fullName evidence="1 2">Uncharacterized protein</fullName>
    </submittedName>
</protein>
<evidence type="ECO:0000313" key="2">
    <source>
        <dbReference type="EnsemblPlants" id="KEH35699"/>
    </source>
</evidence>
<organism evidence="1 3">
    <name type="scientific">Medicago truncatula</name>
    <name type="common">Barrel medic</name>
    <name type="synonym">Medicago tribuloides</name>
    <dbReference type="NCBI Taxonomy" id="3880"/>
    <lineage>
        <taxon>Eukaryota</taxon>
        <taxon>Viridiplantae</taxon>
        <taxon>Streptophyta</taxon>
        <taxon>Embryophyta</taxon>
        <taxon>Tracheophyta</taxon>
        <taxon>Spermatophyta</taxon>
        <taxon>Magnoliopsida</taxon>
        <taxon>eudicotyledons</taxon>
        <taxon>Gunneridae</taxon>
        <taxon>Pentapetalae</taxon>
        <taxon>rosids</taxon>
        <taxon>fabids</taxon>
        <taxon>Fabales</taxon>
        <taxon>Fabaceae</taxon>
        <taxon>Papilionoideae</taxon>
        <taxon>50 kb inversion clade</taxon>
        <taxon>NPAAA clade</taxon>
        <taxon>Hologalegina</taxon>
        <taxon>IRL clade</taxon>
        <taxon>Trifolieae</taxon>
        <taxon>Medicago</taxon>
    </lineage>
</organism>
<gene>
    <name evidence="1" type="ordered locus">MTR_3g498835</name>
</gene>
<proteinExistence type="predicted"/>
<evidence type="ECO:0000313" key="3">
    <source>
        <dbReference type="Proteomes" id="UP000002051"/>
    </source>
</evidence>
<sequence>MGTPELQMDVLGNDQWKDEGGCDWRRQCNKRVDIQNRMHTNFTWTVYISLHFI</sequence>
<accession>A0A072V0Z9</accession>
<reference evidence="1 3" key="2">
    <citation type="journal article" date="2014" name="BMC Genomics">
        <title>An improved genome release (version Mt4.0) for the model legume Medicago truncatula.</title>
        <authorList>
            <person name="Tang H."/>
            <person name="Krishnakumar V."/>
            <person name="Bidwell S."/>
            <person name="Rosen B."/>
            <person name="Chan A."/>
            <person name="Zhou S."/>
            <person name="Gentzbittel L."/>
            <person name="Childs K.L."/>
            <person name="Yandell M."/>
            <person name="Gundlach H."/>
            <person name="Mayer K.F."/>
            <person name="Schwartz D.C."/>
            <person name="Town C.D."/>
        </authorList>
    </citation>
    <scope>GENOME REANNOTATION</scope>
    <source>
        <strain evidence="1">A17</strain>
        <strain evidence="2 3">cv. Jemalong A17</strain>
    </source>
</reference>
<dbReference type="Proteomes" id="UP000002051">
    <property type="component" value="Chromosome 3"/>
</dbReference>
<evidence type="ECO:0000313" key="1">
    <source>
        <dbReference type="EMBL" id="KEH35699.1"/>
    </source>
</evidence>
<reference evidence="1 3" key="1">
    <citation type="journal article" date="2011" name="Nature">
        <title>The Medicago genome provides insight into the evolution of rhizobial symbioses.</title>
        <authorList>
            <person name="Young N.D."/>
            <person name="Debelle F."/>
            <person name="Oldroyd G.E."/>
            <person name="Geurts R."/>
            <person name="Cannon S.B."/>
            <person name="Udvardi M.K."/>
            <person name="Benedito V.A."/>
            <person name="Mayer K.F."/>
            <person name="Gouzy J."/>
            <person name="Schoof H."/>
            <person name="Van de Peer Y."/>
            <person name="Proost S."/>
            <person name="Cook D.R."/>
            <person name="Meyers B.C."/>
            <person name="Spannagl M."/>
            <person name="Cheung F."/>
            <person name="De Mita S."/>
            <person name="Krishnakumar V."/>
            <person name="Gundlach H."/>
            <person name="Zhou S."/>
            <person name="Mudge J."/>
            <person name="Bharti A.K."/>
            <person name="Murray J.D."/>
            <person name="Naoumkina M.A."/>
            <person name="Rosen B."/>
            <person name="Silverstein K.A."/>
            <person name="Tang H."/>
            <person name="Rombauts S."/>
            <person name="Zhao P.X."/>
            <person name="Zhou P."/>
            <person name="Barbe V."/>
            <person name="Bardou P."/>
            <person name="Bechner M."/>
            <person name="Bellec A."/>
            <person name="Berger A."/>
            <person name="Berges H."/>
            <person name="Bidwell S."/>
            <person name="Bisseling T."/>
            <person name="Choisne N."/>
            <person name="Couloux A."/>
            <person name="Denny R."/>
            <person name="Deshpande S."/>
            <person name="Dai X."/>
            <person name="Doyle J.J."/>
            <person name="Dudez A.M."/>
            <person name="Farmer A.D."/>
            <person name="Fouteau S."/>
            <person name="Franken C."/>
            <person name="Gibelin C."/>
            <person name="Gish J."/>
            <person name="Goldstein S."/>
            <person name="Gonzalez A.J."/>
            <person name="Green P.J."/>
            <person name="Hallab A."/>
            <person name="Hartog M."/>
            <person name="Hua A."/>
            <person name="Humphray S.J."/>
            <person name="Jeong D.H."/>
            <person name="Jing Y."/>
            <person name="Jocker A."/>
            <person name="Kenton S.M."/>
            <person name="Kim D.J."/>
            <person name="Klee K."/>
            <person name="Lai H."/>
            <person name="Lang C."/>
            <person name="Lin S."/>
            <person name="Macmil S.L."/>
            <person name="Magdelenat G."/>
            <person name="Matthews L."/>
            <person name="McCorrison J."/>
            <person name="Monaghan E.L."/>
            <person name="Mun J.H."/>
            <person name="Najar F.Z."/>
            <person name="Nicholson C."/>
            <person name="Noirot C."/>
            <person name="O'Bleness M."/>
            <person name="Paule C.R."/>
            <person name="Poulain J."/>
            <person name="Prion F."/>
            <person name="Qin B."/>
            <person name="Qu C."/>
            <person name="Retzel E.F."/>
            <person name="Riddle C."/>
            <person name="Sallet E."/>
            <person name="Samain S."/>
            <person name="Samson N."/>
            <person name="Sanders I."/>
            <person name="Saurat O."/>
            <person name="Scarpelli C."/>
            <person name="Schiex T."/>
            <person name="Segurens B."/>
            <person name="Severin A.J."/>
            <person name="Sherrier D.J."/>
            <person name="Shi R."/>
            <person name="Sims S."/>
            <person name="Singer S.R."/>
            <person name="Sinharoy S."/>
            <person name="Sterck L."/>
            <person name="Viollet A."/>
            <person name="Wang B.B."/>
            <person name="Wang K."/>
            <person name="Wang M."/>
            <person name="Wang X."/>
            <person name="Warfsmann J."/>
            <person name="Weissenbach J."/>
            <person name="White D.D."/>
            <person name="White J.D."/>
            <person name="Wiley G.B."/>
            <person name="Wincker P."/>
            <person name="Xing Y."/>
            <person name="Yang L."/>
            <person name="Yao Z."/>
            <person name="Ying F."/>
            <person name="Zhai J."/>
            <person name="Zhou L."/>
            <person name="Zuber A."/>
            <person name="Denarie J."/>
            <person name="Dixon R.A."/>
            <person name="May G.D."/>
            <person name="Schwartz D.C."/>
            <person name="Rogers J."/>
            <person name="Quetier F."/>
            <person name="Town C.D."/>
            <person name="Roe B.A."/>
        </authorList>
    </citation>
    <scope>NUCLEOTIDE SEQUENCE [LARGE SCALE GENOMIC DNA]</scope>
    <source>
        <strain evidence="1">A17</strain>
        <strain evidence="2 3">cv. Jemalong A17</strain>
    </source>
</reference>
<reference evidence="2" key="3">
    <citation type="submission" date="2015-04" db="UniProtKB">
        <authorList>
            <consortium name="EnsemblPlants"/>
        </authorList>
    </citation>
    <scope>IDENTIFICATION</scope>
    <source>
        <strain evidence="2">cv. Jemalong A17</strain>
    </source>
</reference>
<dbReference type="AlphaFoldDB" id="A0A072V0Z9"/>